<reference evidence="1 2" key="1">
    <citation type="submission" date="2023-03" db="EMBL/GenBank/DDBJ databases">
        <title>Fodinicurvata sp. CAU 1616 isolated from sea sendiment.</title>
        <authorList>
            <person name="Kim W."/>
        </authorList>
    </citation>
    <scope>NUCLEOTIDE SEQUENCE [LARGE SCALE GENOMIC DNA]</scope>
    <source>
        <strain evidence="1 2">CAU 1616</strain>
    </source>
</reference>
<dbReference type="InterPro" id="IPR027266">
    <property type="entry name" value="TrmE/GcvT-like"/>
</dbReference>
<proteinExistence type="predicted"/>
<accession>A0ABT5YJG8</accession>
<evidence type="ECO:0000313" key="2">
    <source>
        <dbReference type="Proteomes" id="UP001215503"/>
    </source>
</evidence>
<evidence type="ECO:0000313" key="1">
    <source>
        <dbReference type="EMBL" id="MDF2095048.1"/>
    </source>
</evidence>
<protein>
    <submittedName>
        <fullName evidence="1">Uncharacterized protein</fullName>
    </submittedName>
</protein>
<comment type="caution">
    <text evidence="1">The sequence shown here is derived from an EMBL/GenBank/DDBJ whole genome shotgun (WGS) entry which is preliminary data.</text>
</comment>
<gene>
    <name evidence="1" type="ORF">P2G67_03560</name>
</gene>
<sequence length="174" mass="19258">MRDFAQKWTAFPEWSEAELLRDGWRARVVPGLSQTLVSGALDKAWAQLGPEGAEVGLWQIASPETPYRVRIARDRALLVSPEAMAFDPGWHADGWAATVADNSYAVLELEGSETRNVVSEATTADLDAGSPSAATLFAGLQSVLLYRTAEARVRLHVESGYLPYLWRWLETRPE</sequence>
<organism evidence="1 2">
    <name type="scientific">Aquibaculum arenosum</name>
    <dbReference type="NCBI Taxonomy" id="3032591"/>
    <lineage>
        <taxon>Bacteria</taxon>
        <taxon>Pseudomonadati</taxon>
        <taxon>Pseudomonadota</taxon>
        <taxon>Alphaproteobacteria</taxon>
        <taxon>Rhodospirillales</taxon>
        <taxon>Rhodovibrionaceae</taxon>
        <taxon>Aquibaculum</taxon>
    </lineage>
</organism>
<keyword evidence="2" id="KW-1185">Reference proteome</keyword>
<dbReference type="Proteomes" id="UP001215503">
    <property type="component" value="Unassembled WGS sequence"/>
</dbReference>
<dbReference type="RefSeq" id="WP_275820093.1">
    <property type="nucleotide sequence ID" value="NZ_JARHUD010000002.1"/>
</dbReference>
<dbReference type="Gene3D" id="3.30.1360.120">
    <property type="entry name" value="Probable tRNA modification gtpase trme, domain 1"/>
    <property type="match status" value="1"/>
</dbReference>
<name>A0ABT5YJG8_9PROT</name>
<dbReference type="SUPFAM" id="SSF103025">
    <property type="entry name" value="Folate-binding domain"/>
    <property type="match status" value="1"/>
</dbReference>
<dbReference type="EMBL" id="JARHUD010000002">
    <property type="protein sequence ID" value="MDF2095048.1"/>
    <property type="molecule type" value="Genomic_DNA"/>
</dbReference>